<accession>A0ABN1SPA6</accession>
<gene>
    <name evidence="2" type="ORF">GCM10009576_090010</name>
</gene>
<evidence type="ECO:0000256" key="1">
    <source>
        <dbReference type="SAM" id="MobiDB-lite"/>
    </source>
</evidence>
<dbReference type="EMBL" id="BAAAIE010000110">
    <property type="protein sequence ID" value="GAA1000324.1"/>
    <property type="molecule type" value="Genomic_DNA"/>
</dbReference>
<evidence type="ECO:0008006" key="4">
    <source>
        <dbReference type="Google" id="ProtNLM"/>
    </source>
</evidence>
<feature type="compositionally biased region" description="Basic and acidic residues" evidence="1">
    <location>
        <begin position="37"/>
        <end position="47"/>
    </location>
</feature>
<reference evidence="2 3" key="1">
    <citation type="journal article" date="2019" name="Int. J. Syst. Evol. Microbiol.">
        <title>The Global Catalogue of Microorganisms (GCM) 10K type strain sequencing project: providing services to taxonomists for standard genome sequencing and annotation.</title>
        <authorList>
            <consortium name="The Broad Institute Genomics Platform"/>
            <consortium name="The Broad Institute Genome Sequencing Center for Infectious Disease"/>
            <person name="Wu L."/>
            <person name="Ma J."/>
        </authorList>
    </citation>
    <scope>NUCLEOTIDE SEQUENCE [LARGE SCALE GENOMIC DNA]</scope>
    <source>
        <strain evidence="2 3">JCM 11445</strain>
    </source>
</reference>
<organism evidence="2 3">
    <name type="scientific">Streptomyces rhizosphaericus</name>
    <dbReference type="NCBI Taxonomy" id="114699"/>
    <lineage>
        <taxon>Bacteria</taxon>
        <taxon>Bacillati</taxon>
        <taxon>Actinomycetota</taxon>
        <taxon>Actinomycetes</taxon>
        <taxon>Kitasatosporales</taxon>
        <taxon>Streptomycetaceae</taxon>
        <taxon>Streptomyces</taxon>
        <taxon>Streptomyces violaceusniger group</taxon>
    </lineage>
</organism>
<sequence length="100" mass="10615">MGRRSGLGRVLRVLMESTSASGAGCSDRVVSGAAAARESHGVRERARSGSPQVSTHSNVAGVTMKVFQRVWGSIRDNAASRNRSAGWRAGWLICRRSTAS</sequence>
<protein>
    <recommendedName>
        <fullName evidence="4">Secreted protein</fullName>
    </recommendedName>
</protein>
<proteinExistence type="predicted"/>
<dbReference type="Proteomes" id="UP001500033">
    <property type="component" value="Unassembled WGS sequence"/>
</dbReference>
<comment type="caution">
    <text evidence="2">The sequence shown here is derived from an EMBL/GenBank/DDBJ whole genome shotgun (WGS) entry which is preliminary data.</text>
</comment>
<name>A0ABN1SPA6_9ACTN</name>
<feature type="region of interest" description="Disordered" evidence="1">
    <location>
        <begin position="33"/>
        <end position="57"/>
    </location>
</feature>
<evidence type="ECO:0000313" key="2">
    <source>
        <dbReference type="EMBL" id="GAA1000324.1"/>
    </source>
</evidence>
<evidence type="ECO:0000313" key="3">
    <source>
        <dbReference type="Proteomes" id="UP001500033"/>
    </source>
</evidence>
<keyword evidence="3" id="KW-1185">Reference proteome</keyword>